<gene>
    <name evidence="6" type="ORF">GRF63_06635</name>
</gene>
<dbReference type="PANTHER" id="PTHR12526:SF640">
    <property type="entry name" value="COLANIC ACID BIOSYNTHESIS GLYCOSYLTRANSFERASE WCAL-RELATED"/>
    <property type="match status" value="1"/>
</dbReference>
<evidence type="ECO:0000256" key="2">
    <source>
        <dbReference type="ARBA" id="ARBA00022676"/>
    </source>
</evidence>
<evidence type="ECO:0000313" key="6">
    <source>
        <dbReference type="EMBL" id="MWV27578.1"/>
    </source>
</evidence>
<dbReference type="EMBL" id="WUBR01000001">
    <property type="protein sequence ID" value="MWV27578.1"/>
    <property type="molecule type" value="Genomic_DNA"/>
</dbReference>
<sequence>MNTERKTTVCLAFAGDRIGGSHISLKGLLDALPRSQYRIIIVPEVAGGKIAELYSDYDQVADPGAMEKPFAVGRNFGIGSALRTLPRMFSRARMLKELGVDIVHTNDGRSHASWAMAAKLAGSRMVWYHRGDPDARGTSMIAPILADQIVSVSEYSLPRRRWGKLKSARVIHSPFDVSVSVDRADMRQRLIAELGCPDDAIICGYFGQYIVRKRPLAFMDAVAELERISDRPVVGVMFGEPKDAPLFAEMQQRLGSPGKTPPVQLMGYREPGHEWIGACDALLITALNEPLGRTLVEAMLVGTPVIATDSGGNAEAVAPDCGIIVPMDDAPAMARATLDLLNDPERRDALTQRARLMAEKRYTSEHHVAEVRKVYRELVGTLRRPKSHAGRRNNSSSFTTS</sequence>
<dbReference type="PANTHER" id="PTHR12526">
    <property type="entry name" value="GLYCOSYLTRANSFERASE"/>
    <property type="match status" value="1"/>
</dbReference>
<dbReference type="Gene3D" id="3.40.50.2000">
    <property type="entry name" value="Glycogen Phosphorylase B"/>
    <property type="match status" value="2"/>
</dbReference>
<accession>A0A844XD96</accession>
<protein>
    <submittedName>
        <fullName evidence="6">Glycosyltransferase</fullName>
    </submittedName>
</protein>
<feature type="region of interest" description="Disordered" evidence="4">
    <location>
        <begin position="382"/>
        <end position="401"/>
    </location>
</feature>
<comment type="caution">
    <text evidence="6">The sequence shown here is derived from an EMBL/GenBank/DDBJ whole genome shotgun (WGS) entry which is preliminary data.</text>
</comment>
<feature type="compositionally biased region" description="Polar residues" evidence="4">
    <location>
        <begin position="392"/>
        <end position="401"/>
    </location>
</feature>
<dbReference type="Proteomes" id="UP000461409">
    <property type="component" value="Unassembled WGS sequence"/>
</dbReference>
<dbReference type="CDD" id="cd03801">
    <property type="entry name" value="GT4_PimA-like"/>
    <property type="match status" value="1"/>
</dbReference>
<dbReference type="SUPFAM" id="SSF53756">
    <property type="entry name" value="UDP-Glycosyltransferase/glycogen phosphorylase"/>
    <property type="match status" value="1"/>
</dbReference>
<name>A0A844XD96_9SPHN</name>
<comment type="similarity">
    <text evidence="1">Belongs to the glycosyltransferase group 1 family. Glycosyltransferase 4 subfamily.</text>
</comment>
<reference evidence="6 7" key="1">
    <citation type="submission" date="2019-12" db="EMBL/GenBank/DDBJ databases">
        <authorList>
            <person name="Lee S.D."/>
        </authorList>
    </citation>
    <scope>NUCLEOTIDE SEQUENCE [LARGE SCALE GENOMIC DNA]</scope>
    <source>
        <strain evidence="6 7">GH3-10</strain>
    </source>
</reference>
<reference evidence="6 7" key="2">
    <citation type="submission" date="2020-02" db="EMBL/GenBank/DDBJ databases">
        <title>Erythrobacter dongmakensis sp. nov., isolated from a tidal mudflat.</title>
        <authorList>
            <person name="Kim I.S."/>
        </authorList>
    </citation>
    <scope>NUCLEOTIDE SEQUENCE [LARGE SCALE GENOMIC DNA]</scope>
    <source>
        <strain evidence="6 7">GH3-10</strain>
    </source>
</reference>
<dbReference type="AlphaFoldDB" id="A0A844XD96"/>
<feature type="domain" description="Glycosyl transferase family 1" evidence="5">
    <location>
        <begin position="188"/>
        <end position="356"/>
    </location>
</feature>
<evidence type="ECO:0000256" key="3">
    <source>
        <dbReference type="ARBA" id="ARBA00022679"/>
    </source>
</evidence>
<dbReference type="Pfam" id="PF00534">
    <property type="entry name" value="Glycos_transf_1"/>
    <property type="match status" value="1"/>
</dbReference>
<evidence type="ECO:0000259" key="5">
    <source>
        <dbReference type="Pfam" id="PF00534"/>
    </source>
</evidence>
<keyword evidence="7" id="KW-1185">Reference proteome</keyword>
<evidence type="ECO:0000313" key="7">
    <source>
        <dbReference type="Proteomes" id="UP000461409"/>
    </source>
</evidence>
<dbReference type="InterPro" id="IPR001296">
    <property type="entry name" value="Glyco_trans_1"/>
</dbReference>
<evidence type="ECO:0000256" key="4">
    <source>
        <dbReference type="SAM" id="MobiDB-lite"/>
    </source>
</evidence>
<keyword evidence="3 6" id="KW-0808">Transferase</keyword>
<organism evidence="6 7">
    <name type="scientific">Aurantiacibacter rhizosphaerae</name>
    <dbReference type="NCBI Taxonomy" id="2691582"/>
    <lineage>
        <taxon>Bacteria</taxon>
        <taxon>Pseudomonadati</taxon>
        <taxon>Pseudomonadota</taxon>
        <taxon>Alphaproteobacteria</taxon>
        <taxon>Sphingomonadales</taxon>
        <taxon>Erythrobacteraceae</taxon>
        <taxon>Aurantiacibacter</taxon>
    </lineage>
</organism>
<dbReference type="GO" id="GO:0016757">
    <property type="term" value="F:glycosyltransferase activity"/>
    <property type="evidence" value="ECO:0007669"/>
    <property type="project" value="UniProtKB-KW"/>
</dbReference>
<dbReference type="RefSeq" id="WP_160485134.1">
    <property type="nucleotide sequence ID" value="NZ_WUBR01000001.1"/>
</dbReference>
<evidence type="ECO:0000256" key="1">
    <source>
        <dbReference type="ARBA" id="ARBA00009481"/>
    </source>
</evidence>
<keyword evidence="2" id="KW-0328">Glycosyltransferase</keyword>
<proteinExistence type="inferred from homology"/>